<protein>
    <submittedName>
        <fullName evidence="1">Uncharacterized protein</fullName>
    </submittedName>
</protein>
<reference evidence="1" key="1">
    <citation type="submission" date="2023-07" db="EMBL/GenBank/DDBJ databases">
        <authorList>
            <consortium name="AG Swart"/>
            <person name="Singh M."/>
            <person name="Singh A."/>
            <person name="Seah K."/>
            <person name="Emmerich C."/>
        </authorList>
    </citation>
    <scope>NUCLEOTIDE SEQUENCE</scope>
    <source>
        <strain evidence="1">DP1</strain>
    </source>
</reference>
<evidence type="ECO:0000313" key="2">
    <source>
        <dbReference type="Proteomes" id="UP001295684"/>
    </source>
</evidence>
<dbReference type="EMBL" id="CAMPGE010018792">
    <property type="protein sequence ID" value="CAI2377177.1"/>
    <property type="molecule type" value="Genomic_DNA"/>
</dbReference>
<dbReference type="AlphaFoldDB" id="A0AAD1XQY8"/>
<comment type="caution">
    <text evidence="1">The sequence shown here is derived from an EMBL/GenBank/DDBJ whole genome shotgun (WGS) entry which is preliminary data.</text>
</comment>
<evidence type="ECO:0000313" key="1">
    <source>
        <dbReference type="EMBL" id="CAI2377177.1"/>
    </source>
</evidence>
<dbReference type="Proteomes" id="UP001295684">
    <property type="component" value="Unassembled WGS sequence"/>
</dbReference>
<keyword evidence="2" id="KW-1185">Reference proteome</keyword>
<organism evidence="1 2">
    <name type="scientific">Euplotes crassus</name>
    <dbReference type="NCBI Taxonomy" id="5936"/>
    <lineage>
        <taxon>Eukaryota</taxon>
        <taxon>Sar</taxon>
        <taxon>Alveolata</taxon>
        <taxon>Ciliophora</taxon>
        <taxon>Intramacronucleata</taxon>
        <taxon>Spirotrichea</taxon>
        <taxon>Hypotrichia</taxon>
        <taxon>Euplotida</taxon>
        <taxon>Euplotidae</taxon>
        <taxon>Moneuplotes</taxon>
    </lineage>
</organism>
<sequence length="304" mass="34979">MGNTVLESSTHIVDYKGLEVRVSHKDFELYDELLKLCRKVKHQIRDINLANNPLTEDTVKSLLKDATIIKESLERMNGCWTTISSDEFITICGKIKEAFTLSNEYKENQGRSPSEYSEIFLSTYALSFESIKQLLEYIQKTDPNPGLTNATAILIFIVKKLVSGIKSNKTTKEFLDSLKKLICDGKIILINEFNRLAKAHKSKIIEQERKFMFQLSFTLEFNDEYYDEWTGITLACDSDWYDIDNQIQNKEMLAKYVKGKYSNYFKRIILGPLLSVIGPNIRNTDELAINTSEISETINTEVNM</sequence>
<gene>
    <name evidence="1" type="ORF">ECRASSUSDP1_LOCUS18560</name>
</gene>
<proteinExistence type="predicted"/>
<name>A0AAD1XQY8_EUPCR</name>
<accession>A0AAD1XQY8</accession>